<keyword evidence="9" id="KW-1185">Reference proteome</keyword>
<dbReference type="EMBL" id="JAAAPX010000161">
    <property type="protein sequence ID" value="KAF4228041.1"/>
    <property type="molecule type" value="Genomic_DNA"/>
</dbReference>
<organism evidence="8 9">
    <name type="scientific">Aspergillus fumigatiaffinis</name>
    <dbReference type="NCBI Taxonomy" id="340414"/>
    <lineage>
        <taxon>Eukaryota</taxon>
        <taxon>Fungi</taxon>
        <taxon>Dikarya</taxon>
        <taxon>Ascomycota</taxon>
        <taxon>Pezizomycotina</taxon>
        <taxon>Eurotiomycetes</taxon>
        <taxon>Eurotiomycetidae</taxon>
        <taxon>Eurotiales</taxon>
        <taxon>Aspergillaceae</taxon>
        <taxon>Aspergillus</taxon>
        <taxon>Aspergillus subgen. Fumigati</taxon>
    </lineage>
</organism>
<dbReference type="OrthoDB" id="199599at2759"/>
<feature type="compositionally biased region" description="Low complexity" evidence="5">
    <location>
        <begin position="65"/>
        <end position="74"/>
    </location>
</feature>
<proteinExistence type="predicted"/>
<feature type="region of interest" description="Disordered" evidence="5">
    <location>
        <begin position="290"/>
        <end position="309"/>
    </location>
</feature>
<evidence type="ECO:0000256" key="1">
    <source>
        <dbReference type="ARBA" id="ARBA00004127"/>
    </source>
</evidence>
<protein>
    <recommendedName>
        <fullName evidence="7">DUF202 domain-containing protein</fullName>
    </recommendedName>
</protein>
<keyword evidence="3 6" id="KW-1133">Transmembrane helix</keyword>
<dbReference type="AlphaFoldDB" id="A0A8H4GTV9"/>
<evidence type="ECO:0000259" key="7">
    <source>
        <dbReference type="Pfam" id="PF02656"/>
    </source>
</evidence>
<dbReference type="Proteomes" id="UP000653565">
    <property type="component" value="Unassembled WGS sequence"/>
</dbReference>
<dbReference type="Pfam" id="PF02656">
    <property type="entry name" value="DUF202"/>
    <property type="match status" value="1"/>
</dbReference>
<feature type="transmembrane region" description="Helical" evidence="6">
    <location>
        <begin position="168"/>
        <end position="190"/>
    </location>
</feature>
<comment type="subcellular location">
    <subcellularLocation>
        <location evidence="1">Endomembrane system</location>
        <topology evidence="1">Multi-pass membrane protein</topology>
    </subcellularLocation>
</comment>
<evidence type="ECO:0000256" key="5">
    <source>
        <dbReference type="SAM" id="MobiDB-lite"/>
    </source>
</evidence>
<keyword evidence="4 6" id="KW-0472">Membrane</keyword>
<evidence type="ECO:0000256" key="3">
    <source>
        <dbReference type="ARBA" id="ARBA00022989"/>
    </source>
</evidence>
<evidence type="ECO:0000313" key="8">
    <source>
        <dbReference type="EMBL" id="KAF4228041.1"/>
    </source>
</evidence>
<accession>A0A8H4GTV9</accession>
<evidence type="ECO:0000256" key="6">
    <source>
        <dbReference type="SAM" id="Phobius"/>
    </source>
</evidence>
<feature type="region of interest" description="Disordered" evidence="5">
    <location>
        <begin position="1"/>
        <end position="47"/>
    </location>
</feature>
<name>A0A8H4GTV9_9EURO</name>
<reference evidence="8" key="1">
    <citation type="journal article" date="2020" name="bioRxiv">
        <title>Genomic and phenotypic heterogeneity of clinical isolates of the human pathogens Aspergillus fumigatus, Aspergillus lentulus and Aspergillus fumigatiaffinis.</title>
        <authorList>
            <person name="dos Santos R.A.C."/>
            <person name="Steenwyk J.L."/>
            <person name="Rivero-Menendez O."/>
            <person name="Mead M.E."/>
            <person name="Silva L.P."/>
            <person name="Bastos R.W."/>
            <person name="Alastruey-Izquierdo A."/>
            <person name="Goldman G.H."/>
            <person name="Rokas A."/>
        </authorList>
    </citation>
    <scope>NUCLEOTIDE SEQUENCE</scope>
    <source>
        <strain evidence="8">CNM-CM6805</strain>
    </source>
</reference>
<evidence type="ECO:0000313" key="9">
    <source>
        <dbReference type="Proteomes" id="UP000653565"/>
    </source>
</evidence>
<evidence type="ECO:0000256" key="2">
    <source>
        <dbReference type="ARBA" id="ARBA00022692"/>
    </source>
</evidence>
<comment type="caution">
    <text evidence="8">The sequence shown here is derived from an EMBL/GenBank/DDBJ whole genome shotgun (WGS) entry which is preliminary data.</text>
</comment>
<sequence>MANPSAEHAPAAEPSSSTSSVSGTHQSRLQSPTESEASRPSGHGIERRDWFELQQIPTHDDQLDDLSSGSLSSGEYRVTTRRTVSRSSSSRQPRKGALGYIRRFWANNVCLTVPQKSNRDHFALERTFLAYIRTSIAVAMQGVFIAQLFRLQSKTADHARLGYYRVGIPLAVACHVVAILVALMGAYRFWRQQSAVARGKVYAGGWELNWIGIFIGLTRTRRHCINPPHRNRKAAQLRKGTPAVQHRLYQLCSWQKQNRLALLAILLVHSTRTPLLGLLREEHRFRISSMEAESPQRRSFRSPNEPPAFPSWAEPMHPTADCTRAAGNIPNLPDNILITRLDECVAPASARS</sequence>
<feature type="compositionally biased region" description="Low complexity" evidence="5">
    <location>
        <begin position="1"/>
        <end position="22"/>
    </location>
</feature>
<dbReference type="PANTHER" id="PTHR34187:SF1">
    <property type="entry name" value="DUF202 DOMAIN-CONTAINING PROTEIN"/>
    <property type="match status" value="1"/>
</dbReference>
<feature type="compositionally biased region" description="Polar residues" evidence="5">
    <location>
        <begin position="23"/>
        <end position="35"/>
    </location>
</feature>
<dbReference type="InterPro" id="IPR003807">
    <property type="entry name" value="DUF202"/>
</dbReference>
<feature type="domain" description="DUF202" evidence="7">
    <location>
        <begin position="119"/>
        <end position="194"/>
    </location>
</feature>
<dbReference type="GO" id="GO:0012505">
    <property type="term" value="C:endomembrane system"/>
    <property type="evidence" value="ECO:0007669"/>
    <property type="project" value="UniProtKB-SubCell"/>
</dbReference>
<reference evidence="8" key="2">
    <citation type="submission" date="2020-04" db="EMBL/GenBank/DDBJ databases">
        <authorList>
            <person name="Santos R.A.C."/>
            <person name="Steenwyk J.L."/>
            <person name="Rivero-Menendez O."/>
            <person name="Mead M.E."/>
            <person name="Silva L.P."/>
            <person name="Bastos R.W."/>
            <person name="Alastruey-Izquierdo A."/>
            <person name="Goldman G.H."/>
            <person name="Rokas A."/>
        </authorList>
    </citation>
    <scope>NUCLEOTIDE SEQUENCE</scope>
    <source>
        <strain evidence="8">CNM-CM6805</strain>
    </source>
</reference>
<keyword evidence="2 6" id="KW-0812">Transmembrane</keyword>
<evidence type="ECO:0000256" key="4">
    <source>
        <dbReference type="ARBA" id="ARBA00023136"/>
    </source>
</evidence>
<feature type="transmembrane region" description="Helical" evidence="6">
    <location>
        <begin position="128"/>
        <end position="148"/>
    </location>
</feature>
<dbReference type="PANTHER" id="PTHR34187">
    <property type="entry name" value="FGR18P"/>
    <property type="match status" value="1"/>
</dbReference>
<gene>
    <name evidence="8" type="ORF">CNMCM6805_002472</name>
</gene>
<dbReference type="InterPro" id="IPR052053">
    <property type="entry name" value="IM_YidH-like"/>
</dbReference>
<feature type="region of interest" description="Disordered" evidence="5">
    <location>
        <begin position="60"/>
        <end position="94"/>
    </location>
</feature>